<organism evidence="8 9">
    <name type="scientific">Syphacia muris</name>
    <dbReference type="NCBI Taxonomy" id="451379"/>
    <lineage>
        <taxon>Eukaryota</taxon>
        <taxon>Metazoa</taxon>
        <taxon>Ecdysozoa</taxon>
        <taxon>Nematoda</taxon>
        <taxon>Chromadorea</taxon>
        <taxon>Rhabditida</taxon>
        <taxon>Spirurina</taxon>
        <taxon>Oxyuridomorpha</taxon>
        <taxon>Oxyuroidea</taxon>
        <taxon>Oxyuridae</taxon>
        <taxon>Syphacia</taxon>
    </lineage>
</organism>
<feature type="transmembrane region" description="Helical" evidence="6">
    <location>
        <begin position="265"/>
        <end position="282"/>
    </location>
</feature>
<protein>
    <submittedName>
        <fullName evidence="9">DUF647-domain-containing protein</fullName>
    </submittedName>
</protein>
<dbReference type="PANTHER" id="PTHR12770">
    <property type="entry name" value="RUS1 FAMILY PROTEIN C16ORF58"/>
    <property type="match status" value="1"/>
</dbReference>
<proteinExistence type="inferred from homology"/>
<feature type="transmembrane region" description="Helical" evidence="6">
    <location>
        <begin position="288"/>
        <end position="305"/>
    </location>
</feature>
<feature type="domain" description="Protein root UVB sensitive/RUS" evidence="7">
    <location>
        <begin position="106"/>
        <end position="331"/>
    </location>
</feature>
<accession>A0A0N5AZB6</accession>
<keyword evidence="3 6" id="KW-0812">Transmembrane</keyword>
<dbReference type="Proteomes" id="UP000046393">
    <property type="component" value="Unplaced"/>
</dbReference>
<evidence type="ECO:0000256" key="2">
    <source>
        <dbReference type="ARBA" id="ARBA00007558"/>
    </source>
</evidence>
<name>A0A0N5AZB6_9BILA</name>
<evidence type="ECO:0000256" key="4">
    <source>
        <dbReference type="ARBA" id="ARBA00022989"/>
    </source>
</evidence>
<evidence type="ECO:0000256" key="5">
    <source>
        <dbReference type="ARBA" id="ARBA00023136"/>
    </source>
</evidence>
<evidence type="ECO:0000313" key="8">
    <source>
        <dbReference type="Proteomes" id="UP000046393"/>
    </source>
</evidence>
<dbReference type="AlphaFoldDB" id="A0A0N5AZB6"/>
<evidence type="ECO:0000259" key="7">
    <source>
        <dbReference type="Pfam" id="PF04884"/>
    </source>
</evidence>
<evidence type="ECO:0000256" key="3">
    <source>
        <dbReference type="ARBA" id="ARBA00022692"/>
    </source>
</evidence>
<dbReference type="PANTHER" id="PTHR12770:SF31">
    <property type="entry name" value="RUS FAMILY MEMBER 1"/>
    <property type="match status" value="1"/>
</dbReference>
<keyword evidence="4 6" id="KW-1133">Transmembrane helix</keyword>
<comment type="similarity">
    <text evidence="2">Belongs to the RUS1 family.</text>
</comment>
<evidence type="ECO:0000256" key="1">
    <source>
        <dbReference type="ARBA" id="ARBA00004370"/>
    </source>
</evidence>
<keyword evidence="8" id="KW-1185">Reference proteome</keyword>
<dbReference type="Pfam" id="PF04884">
    <property type="entry name" value="UVB_sens_prot"/>
    <property type="match status" value="1"/>
</dbReference>
<keyword evidence="5 6" id="KW-0472">Membrane</keyword>
<sequence length="459" mass="51374">MKDVRGVMFVTNEKVYFAGQRREKQSLGRGIAVINLFDSGLRDCYWEPGLNDFGDGFLTMDFSKVPTDHYIIDDGFQKTDVTVVNKFKLTSSIPLNHSGILYWRFFFCDLFLPKGFPRSVSPDYLEYQVWDTIQAFASSLTSALATEAILRGAGVGNENASVLAAAVAWLLKDGVGMVTKIWFIWFSTSLLDSDCKKWRIAADVLNDIAFFMDLIAPMFPLHFAYIVCLSSVARSIVGVAGCATRTAALVQNVADVAAKDGAQETFVNIFALISSLILLPLISGNNFMSWILYFIFTVIHLYSNYRAVASLKFKTFNPNLLYDSTRNYIKTGKVLSVDEANAQESLLRGPPGRRRYGRSLVEAFKAIELNAKSLVLPDFVLAYQNNLENSKMVTVAVSSTCTTATQLRAAFYGEYVLLTGSFPTESQVDDFFTSSKKMGWDLSYHRLPFDQWTYSAKHE</sequence>
<dbReference type="InterPro" id="IPR006968">
    <property type="entry name" value="RUS_fam"/>
</dbReference>
<comment type="subcellular location">
    <subcellularLocation>
        <location evidence="1">Membrane</location>
    </subcellularLocation>
</comment>
<reference evidence="9" key="1">
    <citation type="submission" date="2017-02" db="UniProtKB">
        <authorList>
            <consortium name="WormBaseParasite"/>
        </authorList>
    </citation>
    <scope>IDENTIFICATION</scope>
</reference>
<dbReference type="InterPro" id="IPR054549">
    <property type="entry name" value="UVB_sens_RUS_dom"/>
</dbReference>
<dbReference type="WBParaSite" id="SMUV_0001033901-mRNA-1">
    <property type="protein sequence ID" value="SMUV_0001033901-mRNA-1"/>
    <property type="gene ID" value="SMUV_0001033901"/>
</dbReference>
<evidence type="ECO:0000313" key="9">
    <source>
        <dbReference type="WBParaSite" id="SMUV_0001033901-mRNA-1"/>
    </source>
</evidence>
<dbReference type="GO" id="GO:0016020">
    <property type="term" value="C:membrane"/>
    <property type="evidence" value="ECO:0007669"/>
    <property type="project" value="UniProtKB-SubCell"/>
</dbReference>
<evidence type="ECO:0000256" key="6">
    <source>
        <dbReference type="SAM" id="Phobius"/>
    </source>
</evidence>